<organism evidence="5 6">
    <name type="scientific">Bacteroides faecalis</name>
    <dbReference type="NCBI Taxonomy" id="2447885"/>
    <lineage>
        <taxon>Bacteria</taxon>
        <taxon>Pseudomonadati</taxon>
        <taxon>Bacteroidota</taxon>
        <taxon>Bacteroidia</taxon>
        <taxon>Bacteroidales</taxon>
        <taxon>Bacteroidaceae</taxon>
        <taxon>Bacteroides</taxon>
    </lineage>
</organism>
<dbReference type="Gene3D" id="1.10.10.10">
    <property type="entry name" value="Winged helix-like DNA-binding domain superfamily/Winged helix DNA-binding domain"/>
    <property type="match status" value="1"/>
</dbReference>
<dbReference type="OrthoDB" id="1098508at2"/>
<keyword evidence="2" id="KW-0805">Transcription regulation</keyword>
<dbReference type="Pfam" id="PF03965">
    <property type="entry name" value="Penicillinase_R"/>
    <property type="match status" value="1"/>
</dbReference>
<evidence type="ECO:0000256" key="2">
    <source>
        <dbReference type="ARBA" id="ARBA00023015"/>
    </source>
</evidence>
<evidence type="ECO:0000313" key="5">
    <source>
        <dbReference type="EMBL" id="GCB34450.1"/>
    </source>
</evidence>
<dbReference type="InterPro" id="IPR005650">
    <property type="entry name" value="BlaI_family"/>
</dbReference>
<protein>
    <submittedName>
        <fullName evidence="5">Transcriptional regulator</fullName>
    </submittedName>
</protein>
<keyword evidence="4" id="KW-0804">Transcription</keyword>
<proteinExistence type="inferred from homology"/>
<comment type="caution">
    <text evidence="5">The sequence shown here is derived from an EMBL/GenBank/DDBJ whole genome shotgun (WGS) entry which is preliminary data.</text>
</comment>
<dbReference type="InterPro" id="IPR036390">
    <property type="entry name" value="WH_DNA-bd_sf"/>
</dbReference>
<dbReference type="EMBL" id="BHWB01000003">
    <property type="protein sequence ID" value="GCB34450.1"/>
    <property type="molecule type" value="Genomic_DNA"/>
</dbReference>
<evidence type="ECO:0000256" key="4">
    <source>
        <dbReference type="ARBA" id="ARBA00023163"/>
    </source>
</evidence>
<evidence type="ECO:0000313" key="6">
    <source>
        <dbReference type="Proteomes" id="UP000288079"/>
    </source>
</evidence>
<gene>
    <name evidence="5" type="ORF">KGMB02408_13950</name>
</gene>
<keyword evidence="6" id="KW-1185">Reference proteome</keyword>
<sequence length="120" mass="14315">MERLTQQEEEVMIYFWRMGPSFIREVVNEMPDPKPPYTSVASVVRNLEKKKYLSPFKLGNSIQYHSLVKESDYKRNFLNGIVTKYFTGSYKEMVSFFVRDRKIGKKELEELMKIIENEES</sequence>
<dbReference type="AlphaFoldDB" id="A0A401LS86"/>
<dbReference type="GO" id="GO:0045892">
    <property type="term" value="P:negative regulation of DNA-templated transcription"/>
    <property type="evidence" value="ECO:0007669"/>
    <property type="project" value="InterPro"/>
</dbReference>
<accession>A0A401LS86</accession>
<dbReference type="SUPFAM" id="SSF46785">
    <property type="entry name" value="Winged helix' DNA-binding domain"/>
    <property type="match status" value="1"/>
</dbReference>
<reference evidence="5 6" key="1">
    <citation type="submission" date="2018-10" db="EMBL/GenBank/DDBJ databases">
        <title>Draft Genome Sequence of Bacteroides sp. KCTC 15687.</title>
        <authorList>
            <person name="Yu S.Y."/>
            <person name="Kim J.S."/>
            <person name="Oh B.S."/>
            <person name="Park S.H."/>
            <person name="Kang S.W."/>
            <person name="Park J.E."/>
            <person name="Choi S.H."/>
            <person name="Han K.I."/>
            <person name="Lee K.C."/>
            <person name="Eom M.K."/>
            <person name="Suh M.K."/>
            <person name="Lee D.H."/>
            <person name="Yoon H."/>
            <person name="Kim B."/>
            <person name="Yang S.J."/>
            <person name="Lee J.S."/>
            <person name="Lee J.H."/>
        </authorList>
    </citation>
    <scope>NUCLEOTIDE SEQUENCE [LARGE SCALE GENOMIC DNA]</scope>
    <source>
        <strain evidence="5 6">KCTC 15687</strain>
    </source>
</reference>
<evidence type="ECO:0000256" key="3">
    <source>
        <dbReference type="ARBA" id="ARBA00023125"/>
    </source>
</evidence>
<comment type="similarity">
    <text evidence="1">Belongs to the BlaI transcriptional regulatory family.</text>
</comment>
<name>A0A401LS86_9BACE</name>
<dbReference type="InterPro" id="IPR036388">
    <property type="entry name" value="WH-like_DNA-bd_sf"/>
</dbReference>
<dbReference type="GO" id="GO:0003677">
    <property type="term" value="F:DNA binding"/>
    <property type="evidence" value="ECO:0007669"/>
    <property type="project" value="UniProtKB-KW"/>
</dbReference>
<dbReference type="RefSeq" id="WP_125040646.1">
    <property type="nucleotide sequence ID" value="NZ_BHWB01000003.1"/>
</dbReference>
<dbReference type="Gene3D" id="1.10.4040.10">
    <property type="entry name" value="Penicillinase repressor domain"/>
    <property type="match status" value="1"/>
</dbReference>
<dbReference type="Proteomes" id="UP000288079">
    <property type="component" value="Unassembled WGS sequence"/>
</dbReference>
<keyword evidence="3" id="KW-0238">DNA-binding</keyword>
<evidence type="ECO:0000256" key="1">
    <source>
        <dbReference type="ARBA" id="ARBA00011046"/>
    </source>
</evidence>